<dbReference type="EMBL" id="BMHB01000001">
    <property type="protein sequence ID" value="GGI11667.1"/>
    <property type="molecule type" value="Genomic_DNA"/>
</dbReference>
<organism evidence="2 3">
    <name type="scientific">Gottfriedia solisilvae</name>
    <dbReference type="NCBI Taxonomy" id="1516104"/>
    <lineage>
        <taxon>Bacteria</taxon>
        <taxon>Bacillati</taxon>
        <taxon>Bacillota</taxon>
        <taxon>Bacilli</taxon>
        <taxon>Bacillales</taxon>
        <taxon>Bacillaceae</taxon>
        <taxon>Gottfriedia</taxon>
    </lineage>
</organism>
<proteinExistence type="predicted"/>
<feature type="domain" description="Knr4/Smi1-like" evidence="1">
    <location>
        <begin position="17"/>
        <end position="130"/>
    </location>
</feature>
<dbReference type="Gene3D" id="3.40.1580.10">
    <property type="entry name" value="SMI1/KNR4-like"/>
    <property type="match status" value="1"/>
</dbReference>
<name>A0A8J3ADH2_9BACI</name>
<gene>
    <name evidence="2" type="ORF">GCM10007380_08990</name>
</gene>
<dbReference type="Proteomes" id="UP000626244">
    <property type="component" value="Unassembled WGS sequence"/>
</dbReference>
<dbReference type="InterPro" id="IPR037883">
    <property type="entry name" value="Knr4/Smi1-like_sf"/>
</dbReference>
<dbReference type="AlphaFoldDB" id="A0A8J3ADH2"/>
<dbReference type="SUPFAM" id="SSF160631">
    <property type="entry name" value="SMI1/KNR4-like"/>
    <property type="match status" value="1"/>
</dbReference>
<dbReference type="OrthoDB" id="9795554at2"/>
<dbReference type="SMART" id="SM00860">
    <property type="entry name" value="SMI1_KNR4"/>
    <property type="match status" value="1"/>
</dbReference>
<evidence type="ECO:0000313" key="3">
    <source>
        <dbReference type="Proteomes" id="UP000626244"/>
    </source>
</evidence>
<reference evidence="3" key="1">
    <citation type="journal article" date="2019" name="Int. J. Syst. Evol. Microbiol.">
        <title>The Global Catalogue of Microorganisms (GCM) 10K type strain sequencing project: providing services to taxonomists for standard genome sequencing and annotation.</title>
        <authorList>
            <consortium name="The Broad Institute Genomics Platform"/>
            <consortium name="The Broad Institute Genome Sequencing Center for Infectious Disease"/>
            <person name="Wu L."/>
            <person name="Ma J."/>
        </authorList>
    </citation>
    <scope>NUCLEOTIDE SEQUENCE [LARGE SCALE GENOMIC DNA]</scope>
    <source>
        <strain evidence="3">CGMCC 1.14993</strain>
    </source>
</reference>
<dbReference type="RefSeq" id="WP_158093202.1">
    <property type="nucleotide sequence ID" value="NZ_BMHB01000001.1"/>
</dbReference>
<accession>A0A8J3ADH2</accession>
<dbReference type="Pfam" id="PF09346">
    <property type="entry name" value="SMI1_KNR4"/>
    <property type="match status" value="1"/>
</dbReference>
<evidence type="ECO:0000313" key="2">
    <source>
        <dbReference type="EMBL" id="GGI11667.1"/>
    </source>
</evidence>
<comment type="caution">
    <text evidence="2">The sequence shown here is derived from an EMBL/GenBank/DDBJ whole genome shotgun (WGS) entry which is preliminary data.</text>
</comment>
<evidence type="ECO:0000259" key="1">
    <source>
        <dbReference type="SMART" id="SM00860"/>
    </source>
</evidence>
<dbReference type="InterPro" id="IPR018958">
    <property type="entry name" value="Knr4/Smi1-like_dom"/>
</dbReference>
<sequence>MLDQKKYLFNGFNFNKSISKEEIEKVEKELNVKFPADYVEFMIMTNGGEGNIGEGYLRLWKIEQLVGVNEDYSVSEFAPGFLIIGSDGGGTAFGYDFREEIPNLVEVNYIPMDIEYPSYSNKYFYEFIEYLYNYQNS</sequence>
<keyword evidence="3" id="KW-1185">Reference proteome</keyword>
<protein>
    <recommendedName>
        <fullName evidence="1">Knr4/Smi1-like domain-containing protein</fullName>
    </recommendedName>
</protein>